<dbReference type="PANTHER" id="PTHR10671:SF108">
    <property type="entry name" value="CLAUDIN FAMILY PROTEIN-RELATED"/>
    <property type="match status" value="1"/>
</dbReference>
<feature type="transmembrane region" description="Helical" evidence="5">
    <location>
        <begin position="74"/>
        <end position="94"/>
    </location>
</feature>
<dbReference type="GO" id="GO:0005886">
    <property type="term" value="C:plasma membrane"/>
    <property type="evidence" value="ECO:0007669"/>
    <property type="project" value="TreeGrafter"/>
</dbReference>
<name>A0A7M5WWH9_9CNID</name>
<dbReference type="RefSeq" id="XP_066932406.1">
    <property type="nucleotide sequence ID" value="XM_067076305.1"/>
</dbReference>
<feature type="transmembrane region" description="Helical" evidence="5">
    <location>
        <begin position="138"/>
        <end position="160"/>
    </location>
</feature>
<evidence type="ECO:0000256" key="3">
    <source>
        <dbReference type="ARBA" id="ARBA00022989"/>
    </source>
</evidence>
<accession>A0A7M5WWH9</accession>
<dbReference type="Gene3D" id="1.20.140.150">
    <property type="match status" value="1"/>
</dbReference>
<evidence type="ECO:0000313" key="7">
    <source>
        <dbReference type="EnsemblMetazoa" id="CLYHEMP013883.1"/>
    </source>
</evidence>
<comment type="subcellular location">
    <subcellularLocation>
        <location evidence="1">Membrane</location>
        <topology evidence="1">Multi-pass membrane protein</topology>
    </subcellularLocation>
</comment>
<dbReference type="EnsemblMetazoa" id="CLYHEMT013883.1">
    <property type="protein sequence ID" value="CLYHEMP013883.1"/>
    <property type="gene ID" value="CLYHEMG013883"/>
</dbReference>
<feature type="chain" id="PRO_5029504474" description="Cnidarian restricted protein" evidence="6">
    <location>
        <begin position="25"/>
        <end position="164"/>
    </location>
</feature>
<evidence type="ECO:0000256" key="2">
    <source>
        <dbReference type="ARBA" id="ARBA00022692"/>
    </source>
</evidence>
<dbReference type="InterPro" id="IPR050579">
    <property type="entry name" value="PMP-22/EMP/MP20-like"/>
</dbReference>
<keyword evidence="8" id="KW-1185">Reference proteome</keyword>
<keyword evidence="6" id="KW-0732">Signal</keyword>
<evidence type="ECO:0000256" key="6">
    <source>
        <dbReference type="SAM" id="SignalP"/>
    </source>
</evidence>
<keyword evidence="3 5" id="KW-1133">Transmembrane helix</keyword>
<evidence type="ECO:0000313" key="8">
    <source>
        <dbReference type="Proteomes" id="UP000594262"/>
    </source>
</evidence>
<feature type="transmembrane region" description="Helical" evidence="5">
    <location>
        <begin position="106"/>
        <end position="126"/>
    </location>
</feature>
<keyword evidence="2 5" id="KW-0812">Transmembrane</keyword>
<dbReference type="PANTHER" id="PTHR10671">
    <property type="entry name" value="EPITHELIAL MEMBRANE PROTEIN-RELATED"/>
    <property type="match status" value="1"/>
</dbReference>
<dbReference type="Pfam" id="PF00822">
    <property type="entry name" value="PMP22_Claudin"/>
    <property type="match status" value="1"/>
</dbReference>
<evidence type="ECO:0000256" key="1">
    <source>
        <dbReference type="ARBA" id="ARBA00004141"/>
    </source>
</evidence>
<dbReference type="AlphaFoldDB" id="A0A7M5WWH9"/>
<reference evidence="7" key="1">
    <citation type="submission" date="2021-01" db="UniProtKB">
        <authorList>
            <consortium name="EnsemblMetazoa"/>
        </authorList>
    </citation>
    <scope>IDENTIFICATION</scope>
</reference>
<proteinExistence type="predicted"/>
<sequence>MAEIKKVGTFAACVIVSVILSASAGGVGWMEGVNGSDTLHEYGLFRLCYTNAVTTGNVNKYCGEYNRVSSRWRAAQALMLLAVFLSIVACFLALVHLLKDKINSKLISLFLVMTCISALLVLAIITDLKEEEFAGRSYSWAYGLSWAGAFTALFFGIFIFGQYP</sequence>
<feature type="signal peptide" evidence="6">
    <location>
        <begin position="1"/>
        <end position="24"/>
    </location>
</feature>
<organism evidence="7 8">
    <name type="scientific">Clytia hemisphaerica</name>
    <dbReference type="NCBI Taxonomy" id="252671"/>
    <lineage>
        <taxon>Eukaryota</taxon>
        <taxon>Metazoa</taxon>
        <taxon>Cnidaria</taxon>
        <taxon>Hydrozoa</taxon>
        <taxon>Hydroidolina</taxon>
        <taxon>Leptothecata</taxon>
        <taxon>Obeliida</taxon>
        <taxon>Clytiidae</taxon>
        <taxon>Clytia</taxon>
    </lineage>
</organism>
<evidence type="ECO:0008006" key="9">
    <source>
        <dbReference type="Google" id="ProtNLM"/>
    </source>
</evidence>
<evidence type="ECO:0000256" key="5">
    <source>
        <dbReference type="SAM" id="Phobius"/>
    </source>
</evidence>
<evidence type="ECO:0000256" key="4">
    <source>
        <dbReference type="ARBA" id="ARBA00023136"/>
    </source>
</evidence>
<dbReference type="InterPro" id="IPR004031">
    <property type="entry name" value="PMP22/EMP/MP20/Claudin"/>
</dbReference>
<dbReference type="GeneID" id="136820066"/>
<dbReference type="Proteomes" id="UP000594262">
    <property type="component" value="Unplaced"/>
</dbReference>
<keyword evidence="4 5" id="KW-0472">Membrane</keyword>
<protein>
    <recommendedName>
        <fullName evidence="9">Cnidarian restricted protein</fullName>
    </recommendedName>
</protein>